<keyword evidence="1" id="KW-0472">Membrane</keyword>
<keyword evidence="1" id="KW-0812">Transmembrane</keyword>
<keyword evidence="3" id="KW-1185">Reference proteome</keyword>
<reference evidence="2" key="1">
    <citation type="submission" date="2023-08" db="EMBL/GenBank/DDBJ databases">
        <title>Draft sequence of the Babesia gibsoni genome.</title>
        <authorList>
            <person name="Yamagishi J.Y."/>
            <person name="Xuan X.X."/>
        </authorList>
    </citation>
    <scope>NUCLEOTIDE SEQUENCE</scope>
    <source>
        <strain evidence="2">Azabu</strain>
    </source>
</reference>
<evidence type="ECO:0000313" key="2">
    <source>
        <dbReference type="EMBL" id="KAK1445175.1"/>
    </source>
</evidence>
<gene>
    <name evidence="2" type="ORF">BgAZ_110810</name>
</gene>
<comment type="caution">
    <text evidence="2">The sequence shown here is derived from an EMBL/GenBank/DDBJ whole genome shotgun (WGS) entry which is preliminary data.</text>
</comment>
<dbReference type="Proteomes" id="UP001230268">
    <property type="component" value="Unassembled WGS sequence"/>
</dbReference>
<evidence type="ECO:0000313" key="3">
    <source>
        <dbReference type="Proteomes" id="UP001230268"/>
    </source>
</evidence>
<proteinExistence type="predicted"/>
<feature type="transmembrane region" description="Helical" evidence="1">
    <location>
        <begin position="240"/>
        <end position="263"/>
    </location>
</feature>
<keyword evidence="1" id="KW-1133">Transmembrane helix</keyword>
<feature type="transmembrane region" description="Helical" evidence="1">
    <location>
        <begin position="182"/>
        <end position="202"/>
    </location>
</feature>
<feature type="transmembrane region" description="Helical" evidence="1">
    <location>
        <begin position="61"/>
        <end position="82"/>
    </location>
</feature>
<evidence type="ECO:0000256" key="1">
    <source>
        <dbReference type="SAM" id="Phobius"/>
    </source>
</evidence>
<name>A0AAD8PH63_BABGI</name>
<feature type="transmembrane region" description="Helical" evidence="1">
    <location>
        <begin position="322"/>
        <end position="346"/>
    </location>
</feature>
<dbReference type="EMBL" id="JAVEPI010000001">
    <property type="protein sequence ID" value="KAK1445175.1"/>
    <property type="molecule type" value="Genomic_DNA"/>
</dbReference>
<dbReference type="AlphaFoldDB" id="A0AAD8PH63"/>
<organism evidence="2 3">
    <name type="scientific">Babesia gibsoni</name>
    <dbReference type="NCBI Taxonomy" id="33632"/>
    <lineage>
        <taxon>Eukaryota</taxon>
        <taxon>Sar</taxon>
        <taxon>Alveolata</taxon>
        <taxon>Apicomplexa</taxon>
        <taxon>Aconoidasida</taxon>
        <taxon>Piroplasmida</taxon>
        <taxon>Babesiidae</taxon>
        <taxon>Babesia</taxon>
    </lineage>
</organism>
<protein>
    <submittedName>
        <fullName evidence="2">Uncharacterized protein</fullName>
    </submittedName>
</protein>
<feature type="transmembrane region" description="Helical" evidence="1">
    <location>
        <begin position="94"/>
        <end position="116"/>
    </location>
</feature>
<feature type="transmembrane region" description="Helical" evidence="1">
    <location>
        <begin position="208"/>
        <end position="228"/>
    </location>
</feature>
<sequence>MGPFNRKNGMYSPKLGLYLYAVTTQMVIGYFLLLSSPNKLHIAALLKARTFDHLRDANLDMVQAGGILHILFAIMTFAFLTCTHFVTRCFKIPMMVLTALQAAYCSATASVCVLYLQRGYLSITKVIDLVKTTGFGSENPVFDNFLVENRNLLLAVGLLSVIATSFFHKAHIVRATDDTTRVMVVVPCISFGLGVAFCLSAPCRDYRTFTLGVFWMIVCTCGDAISSLGRYFCLKPIKLFMLAVYAAICILSLVTVAYCTTLYTKGNIDYSSYLDIVHGKVMKFGEQHKQLENYEMVRDYFKQVTTKYTDEQLNVYMGNGTFLLVTALLSLICLFFGIVALLYSLFRIFDHKDDDTKVENEIKVVVGP</sequence>
<feature type="transmembrane region" description="Helical" evidence="1">
    <location>
        <begin position="15"/>
        <end position="33"/>
    </location>
</feature>
<accession>A0AAD8PH63</accession>